<evidence type="ECO:0000256" key="4">
    <source>
        <dbReference type="ARBA" id="ARBA00022980"/>
    </source>
</evidence>
<keyword evidence="3" id="KW-0809">Transit peptide</keyword>
<keyword evidence="4" id="KW-0689">Ribosomal protein</keyword>
<feature type="region of interest" description="Disordered" evidence="9">
    <location>
        <begin position="315"/>
        <end position="340"/>
    </location>
</feature>
<dbReference type="GO" id="GO:0006412">
    <property type="term" value="P:translation"/>
    <property type="evidence" value="ECO:0007669"/>
    <property type="project" value="TreeGrafter"/>
</dbReference>
<dbReference type="OrthoDB" id="10059330at2759"/>
<evidence type="ECO:0000256" key="8">
    <source>
        <dbReference type="ARBA" id="ARBA00035419"/>
    </source>
</evidence>
<reference evidence="10 11" key="2">
    <citation type="submission" date="2018-11" db="EMBL/GenBank/DDBJ databases">
        <authorList>
            <consortium name="Pathogen Informatics"/>
        </authorList>
    </citation>
    <scope>NUCLEOTIDE SEQUENCE [LARGE SCALE GENOMIC DNA]</scope>
</reference>
<dbReference type="InterPro" id="IPR019373">
    <property type="entry name" value="Ribosomal_mL51"/>
</dbReference>
<dbReference type="EMBL" id="UZAE01013846">
    <property type="protein sequence ID" value="VDO11573.1"/>
    <property type="molecule type" value="Genomic_DNA"/>
</dbReference>
<comment type="subcellular location">
    <subcellularLocation>
        <location evidence="1">Mitochondrion</location>
    </subcellularLocation>
</comment>
<dbReference type="PANTHER" id="PTHR13409:SF0">
    <property type="entry name" value="LARGE RIBOSOMAL SUBUNIT PROTEIN ML51"/>
    <property type="match status" value="1"/>
</dbReference>
<evidence type="ECO:0000256" key="6">
    <source>
        <dbReference type="ARBA" id="ARBA00023274"/>
    </source>
</evidence>
<dbReference type="GO" id="GO:0003735">
    <property type="term" value="F:structural constituent of ribosome"/>
    <property type="evidence" value="ECO:0007669"/>
    <property type="project" value="InterPro"/>
</dbReference>
<dbReference type="Pfam" id="PF10244">
    <property type="entry name" value="MRP-L51"/>
    <property type="match status" value="1"/>
</dbReference>
<keyword evidence="11" id="KW-1185">Reference proteome</keyword>
<evidence type="ECO:0000256" key="3">
    <source>
        <dbReference type="ARBA" id="ARBA00022946"/>
    </source>
</evidence>
<dbReference type="STRING" id="102285.A0A0R3TVM1"/>
<proteinExistence type="inferred from homology"/>
<keyword evidence="5" id="KW-0496">Mitochondrion</keyword>
<accession>A0A0R3TVM1</accession>
<evidence type="ECO:0000256" key="7">
    <source>
        <dbReference type="ARBA" id="ARBA00035182"/>
    </source>
</evidence>
<dbReference type="AlphaFoldDB" id="A0A0R3TVM1"/>
<reference evidence="12" key="1">
    <citation type="submission" date="2017-02" db="UniProtKB">
        <authorList>
            <consortium name="WormBaseParasite"/>
        </authorList>
    </citation>
    <scope>IDENTIFICATION</scope>
</reference>
<sequence length="467" mass="53162">MASVDKGVLERCLTALFLNYYQLCSEKCECDGGDRLTANSQNFNRSLLEALNRCDELEVQLMNFESWIDLPILSTAENPNNFDEVSGDAQHLVDIVQQVQSALLSAVSDSALKDALPERRSMESFMHDSSHRVQQPPQRPQMIPKPQYQPQPEISELASIPTPLFSDDQSGIPINDGPIPLGALNPTIPLAQQSYTPPRPQPQRIYSDAPSPFSQAHHLPFGMSRTGSDPNLIYHQQFLQQQQQKQMQPQQQQDVMQMQGIPPPPQNPNNPIVSMLLPPSSFLKFSNGGLIYSRFLSVWRDKATAELTRTEEPKQTLIGGTGGGSGARGPQPYLQPKPPNVRYNPRIYTGGLLPRIEWDDEPVRLPDYEPNDMWAPHRAYFGQNDYIDILGDGRLKPEDFYTGPTWALNAKHEFQRVCRLLYDPAVVAWLEEFEPTRLKDLRKRHKYLYRQVNIRKNVKFDKYRDAP</sequence>
<comment type="similarity">
    <text evidence="2">Belongs to the mitochondrion-specific ribosomal protein mL51 family.</text>
</comment>
<dbReference type="PANTHER" id="PTHR13409">
    <property type="entry name" value="MITOCHONDRIAL 39S RIBOSOMAL PROTEIN L51"/>
    <property type="match status" value="1"/>
</dbReference>
<protein>
    <recommendedName>
        <fullName evidence="7">Large ribosomal subunit protein mL51</fullName>
    </recommendedName>
    <alternativeName>
        <fullName evidence="8">39S ribosomal protein L51, mitochondrial</fullName>
    </alternativeName>
</protein>
<evidence type="ECO:0000313" key="10">
    <source>
        <dbReference type="EMBL" id="VDO11573.1"/>
    </source>
</evidence>
<keyword evidence="6" id="KW-0687">Ribonucleoprotein</keyword>
<evidence type="ECO:0000256" key="2">
    <source>
        <dbReference type="ARBA" id="ARBA00010972"/>
    </source>
</evidence>
<organism evidence="12">
    <name type="scientific">Rodentolepis nana</name>
    <name type="common">Dwarf tapeworm</name>
    <name type="synonym">Hymenolepis nana</name>
    <dbReference type="NCBI Taxonomy" id="102285"/>
    <lineage>
        <taxon>Eukaryota</taxon>
        <taxon>Metazoa</taxon>
        <taxon>Spiralia</taxon>
        <taxon>Lophotrochozoa</taxon>
        <taxon>Platyhelminthes</taxon>
        <taxon>Cestoda</taxon>
        <taxon>Eucestoda</taxon>
        <taxon>Cyclophyllidea</taxon>
        <taxon>Hymenolepididae</taxon>
        <taxon>Rodentolepis</taxon>
    </lineage>
</organism>
<dbReference type="WBParaSite" id="HNAJ_0001187701-mRNA-1">
    <property type="protein sequence ID" value="HNAJ_0001187701-mRNA-1"/>
    <property type="gene ID" value="HNAJ_0001187701"/>
</dbReference>
<evidence type="ECO:0000313" key="11">
    <source>
        <dbReference type="Proteomes" id="UP000278807"/>
    </source>
</evidence>
<evidence type="ECO:0000313" key="12">
    <source>
        <dbReference type="WBParaSite" id="HNAJ_0001187701-mRNA-1"/>
    </source>
</evidence>
<feature type="region of interest" description="Disordered" evidence="9">
    <location>
        <begin position="123"/>
        <end position="149"/>
    </location>
</feature>
<name>A0A0R3TVM1_RODNA</name>
<dbReference type="GO" id="GO:0005762">
    <property type="term" value="C:mitochondrial large ribosomal subunit"/>
    <property type="evidence" value="ECO:0007669"/>
    <property type="project" value="TreeGrafter"/>
</dbReference>
<dbReference type="Proteomes" id="UP000278807">
    <property type="component" value="Unassembled WGS sequence"/>
</dbReference>
<evidence type="ECO:0000256" key="9">
    <source>
        <dbReference type="SAM" id="MobiDB-lite"/>
    </source>
</evidence>
<gene>
    <name evidence="10" type="ORF">HNAJ_LOCUS11866</name>
</gene>
<evidence type="ECO:0000256" key="5">
    <source>
        <dbReference type="ARBA" id="ARBA00023128"/>
    </source>
</evidence>
<evidence type="ECO:0000256" key="1">
    <source>
        <dbReference type="ARBA" id="ARBA00004173"/>
    </source>
</evidence>